<feature type="transmembrane region" description="Helical" evidence="1">
    <location>
        <begin position="64"/>
        <end position="96"/>
    </location>
</feature>
<organism evidence="2 3">
    <name type="scientific">Bartonella vinsonii subsp. arupensis Pm136co</name>
    <dbReference type="NCBI Taxonomy" id="1094561"/>
    <lineage>
        <taxon>Bacteria</taxon>
        <taxon>Pseudomonadati</taxon>
        <taxon>Pseudomonadota</taxon>
        <taxon>Alphaproteobacteria</taxon>
        <taxon>Hyphomicrobiales</taxon>
        <taxon>Bartonellaceae</taxon>
        <taxon>Bartonella</taxon>
    </lineage>
</organism>
<name>A0ABP2QSS0_BARVI</name>
<reference evidence="2 3" key="1">
    <citation type="submission" date="2012-03" db="EMBL/GenBank/DDBJ databases">
        <title>The Genome Sequence of Bartonella vinsonii subsp. arupensis str. Pm136co.</title>
        <authorList>
            <consortium name="The Broad Institute Genome Sequencing Platform"/>
            <consortium name="The Broad Institute Genome Sequencing Center for Infectious Disease"/>
            <person name="Feldgarden M."/>
            <person name="Kirby J."/>
            <person name="Kosoy M."/>
            <person name="Birtles R."/>
            <person name="Probert W.S."/>
            <person name="Chiaraviglio L."/>
            <person name="Young S.K."/>
            <person name="Zeng Q."/>
            <person name="Gargeya S."/>
            <person name="Fitzgerald M."/>
            <person name="Haas B."/>
            <person name="Abouelleil A."/>
            <person name="Alvarado L."/>
            <person name="Arachchi H.M."/>
            <person name="Berlin A."/>
            <person name="Chapman S.B."/>
            <person name="Gearin G."/>
            <person name="Goldberg J."/>
            <person name="Griggs A."/>
            <person name="Gujja S."/>
            <person name="Hansen M."/>
            <person name="Heiman D."/>
            <person name="Howarth C."/>
            <person name="Larimer J."/>
            <person name="Lui A."/>
            <person name="MacDonald P.J.P."/>
            <person name="McCowen C."/>
            <person name="Montmayeur A."/>
            <person name="Murphy C."/>
            <person name="Neiman D."/>
            <person name="Pearson M."/>
            <person name="Priest M."/>
            <person name="Roberts A."/>
            <person name="Saif S."/>
            <person name="Shea T."/>
            <person name="Sisk P."/>
            <person name="Stolte C."/>
            <person name="Sykes S."/>
            <person name="Wortman J."/>
            <person name="Nusbaum C."/>
            <person name="Birren B."/>
        </authorList>
    </citation>
    <scope>NUCLEOTIDE SEQUENCE [LARGE SCALE GENOMIC DNA]</scope>
    <source>
        <strain evidence="2 3">Pm136co</strain>
    </source>
</reference>
<keyword evidence="1" id="KW-0472">Membrane</keyword>
<keyword evidence="3" id="KW-1185">Reference proteome</keyword>
<dbReference type="Gene3D" id="2.40.128.130">
    <property type="entry name" value="Autotransporter beta-domain"/>
    <property type="match status" value="1"/>
</dbReference>
<sequence>MFMIGDEGFVVDPQVQVVYQHLQFGKAHDVDVFEIKIGKPEHWIILVGGRLTQTFALVKKHRSFLSIVSCILFVILVVNNLCIWEMPFSLVLWFFLEMLDLMFM</sequence>
<dbReference type="EMBL" id="AIMH01000029">
    <property type="protein sequence ID" value="EJF97947.1"/>
    <property type="molecule type" value="Genomic_DNA"/>
</dbReference>
<dbReference type="RefSeq" id="WP_004864994.1">
    <property type="nucleotide sequence ID" value="NZ_JH725045.1"/>
</dbReference>
<evidence type="ECO:0000256" key="1">
    <source>
        <dbReference type="SAM" id="Phobius"/>
    </source>
</evidence>
<keyword evidence="1" id="KW-0812">Transmembrane</keyword>
<protein>
    <submittedName>
        <fullName evidence="2">Outer membrane autotransporter barrel domain-containing protein</fullName>
    </submittedName>
</protein>
<keyword evidence="1" id="KW-1133">Transmembrane helix</keyword>
<gene>
    <name evidence="2" type="ORF">MEI_01059</name>
</gene>
<evidence type="ECO:0000313" key="3">
    <source>
        <dbReference type="Proteomes" id="UP000008948"/>
    </source>
</evidence>
<comment type="caution">
    <text evidence="2">The sequence shown here is derived from an EMBL/GenBank/DDBJ whole genome shotgun (WGS) entry which is preliminary data.</text>
</comment>
<evidence type="ECO:0000313" key="2">
    <source>
        <dbReference type="EMBL" id="EJF97947.1"/>
    </source>
</evidence>
<proteinExistence type="predicted"/>
<dbReference type="Proteomes" id="UP000008948">
    <property type="component" value="Unassembled WGS sequence"/>
</dbReference>
<dbReference type="InterPro" id="IPR036709">
    <property type="entry name" value="Autotransporte_beta_dom_sf"/>
</dbReference>
<accession>A0ABP2QSS0</accession>